<gene>
    <name evidence="1" type="ORF">GH714_044108</name>
</gene>
<proteinExistence type="predicted"/>
<name>A0A6A6K281_HEVBR</name>
<evidence type="ECO:0000313" key="2">
    <source>
        <dbReference type="Proteomes" id="UP000467840"/>
    </source>
</evidence>
<accession>A0A6A6K281</accession>
<dbReference type="Proteomes" id="UP000467840">
    <property type="component" value="Unassembled WGS sequence"/>
</dbReference>
<reference evidence="1 2" key="1">
    <citation type="journal article" date="2020" name="Mol. Plant">
        <title>The Chromosome-Based Rubber Tree Genome Provides New Insights into Spurge Genome Evolution and Rubber Biosynthesis.</title>
        <authorList>
            <person name="Liu J."/>
            <person name="Shi C."/>
            <person name="Shi C.C."/>
            <person name="Li W."/>
            <person name="Zhang Q.J."/>
            <person name="Zhang Y."/>
            <person name="Li K."/>
            <person name="Lu H.F."/>
            <person name="Shi C."/>
            <person name="Zhu S.T."/>
            <person name="Xiao Z.Y."/>
            <person name="Nan H."/>
            <person name="Yue Y."/>
            <person name="Zhu X.G."/>
            <person name="Wu Y."/>
            <person name="Hong X.N."/>
            <person name="Fan G.Y."/>
            <person name="Tong Y."/>
            <person name="Zhang D."/>
            <person name="Mao C.L."/>
            <person name="Liu Y.L."/>
            <person name="Hao S.J."/>
            <person name="Liu W.Q."/>
            <person name="Lv M.Q."/>
            <person name="Zhang H.B."/>
            <person name="Liu Y."/>
            <person name="Hu-Tang G.R."/>
            <person name="Wang J.P."/>
            <person name="Wang J.H."/>
            <person name="Sun Y.H."/>
            <person name="Ni S.B."/>
            <person name="Chen W.B."/>
            <person name="Zhang X.C."/>
            <person name="Jiao Y.N."/>
            <person name="Eichler E.E."/>
            <person name="Li G.H."/>
            <person name="Liu X."/>
            <person name="Gao L.Z."/>
        </authorList>
    </citation>
    <scope>NUCLEOTIDE SEQUENCE [LARGE SCALE GENOMIC DNA]</scope>
    <source>
        <strain evidence="2">cv. GT1</strain>
        <tissue evidence="1">Leaf</tissue>
    </source>
</reference>
<dbReference type="EMBL" id="JAAGAX010000225">
    <property type="protein sequence ID" value="KAF2282423.1"/>
    <property type="molecule type" value="Genomic_DNA"/>
</dbReference>
<dbReference type="AlphaFoldDB" id="A0A6A6K281"/>
<comment type="caution">
    <text evidence="1">The sequence shown here is derived from an EMBL/GenBank/DDBJ whole genome shotgun (WGS) entry which is preliminary data.</text>
</comment>
<evidence type="ECO:0000313" key="1">
    <source>
        <dbReference type="EMBL" id="KAF2282423.1"/>
    </source>
</evidence>
<keyword evidence="2" id="KW-1185">Reference proteome</keyword>
<sequence>MWRLTQQHGRNKPDHALRQESGGFRYVGFATIYRICKKVQLVGFQNYYRGFFRLRFTFYFNGDIRMTLLELLVQELPKRGGWPNCACVAKSYSHIPDVLFWDDNGITVPFHSLSRDAVGNYCVTREHYEATLAASKQPEWDGDGLPPVGTKCEFINDGVNYRMNWIGVIILAYGDEKVFMRHAASKNEFAETLAALRFRLARTEAERKREEAIEQMMERSAVWLRQQPGFYMTPSPPVKSPASN</sequence>
<organism evidence="1 2">
    <name type="scientific">Hevea brasiliensis</name>
    <name type="common">Para rubber tree</name>
    <name type="synonym">Siphonia brasiliensis</name>
    <dbReference type="NCBI Taxonomy" id="3981"/>
    <lineage>
        <taxon>Eukaryota</taxon>
        <taxon>Viridiplantae</taxon>
        <taxon>Streptophyta</taxon>
        <taxon>Embryophyta</taxon>
        <taxon>Tracheophyta</taxon>
        <taxon>Spermatophyta</taxon>
        <taxon>Magnoliopsida</taxon>
        <taxon>eudicotyledons</taxon>
        <taxon>Gunneridae</taxon>
        <taxon>Pentapetalae</taxon>
        <taxon>rosids</taxon>
        <taxon>fabids</taxon>
        <taxon>Malpighiales</taxon>
        <taxon>Euphorbiaceae</taxon>
        <taxon>Crotonoideae</taxon>
        <taxon>Micrandreae</taxon>
        <taxon>Hevea</taxon>
    </lineage>
</organism>
<protein>
    <submittedName>
        <fullName evidence="1">Uncharacterized protein</fullName>
    </submittedName>
</protein>